<name>A0A161MF22_TRIIF</name>
<dbReference type="AlphaFoldDB" id="A0A161MF22"/>
<protein>
    <submittedName>
        <fullName evidence="1">Uncharacterized protein</fullName>
    </submittedName>
</protein>
<proteinExistence type="predicted"/>
<reference evidence="1" key="2">
    <citation type="journal article" date="2017" name="J. Med. Entomol.">
        <title>Transcriptome Analysis of the Triatoma infestans (Hemiptera: Reduviidae) Integument.</title>
        <authorList>
            <person name="Calderon-Fernandez G.M."/>
            <person name="Moriconi D.E."/>
            <person name="Dulbecco A.B."/>
            <person name="Juarez M.P."/>
        </authorList>
    </citation>
    <scope>NUCLEOTIDE SEQUENCE</scope>
    <source>
        <strain evidence="1">Int1</strain>
        <tissue evidence="1">Integument</tissue>
    </source>
</reference>
<reference evidence="1" key="1">
    <citation type="submission" date="2016-04" db="EMBL/GenBank/DDBJ databases">
        <authorList>
            <person name="Calderon-Fernandez G.M.Sr."/>
        </authorList>
    </citation>
    <scope>NUCLEOTIDE SEQUENCE</scope>
    <source>
        <strain evidence="1">Int1</strain>
        <tissue evidence="1">Integument</tissue>
    </source>
</reference>
<dbReference type="EMBL" id="GEMB01004015">
    <property type="protein sequence ID" value="JAR99245.1"/>
    <property type="molecule type" value="Transcribed_RNA"/>
</dbReference>
<accession>A0A161MF22</accession>
<organism evidence="1">
    <name type="scientific">Triatoma infestans</name>
    <name type="common">Assassin bug</name>
    <dbReference type="NCBI Taxonomy" id="30076"/>
    <lineage>
        <taxon>Eukaryota</taxon>
        <taxon>Metazoa</taxon>
        <taxon>Ecdysozoa</taxon>
        <taxon>Arthropoda</taxon>
        <taxon>Hexapoda</taxon>
        <taxon>Insecta</taxon>
        <taxon>Pterygota</taxon>
        <taxon>Neoptera</taxon>
        <taxon>Paraneoptera</taxon>
        <taxon>Hemiptera</taxon>
        <taxon>Heteroptera</taxon>
        <taxon>Panheteroptera</taxon>
        <taxon>Cimicomorpha</taxon>
        <taxon>Reduviidae</taxon>
        <taxon>Triatominae</taxon>
        <taxon>Triatoma</taxon>
    </lineage>
</organism>
<evidence type="ECO:0000313" key="1">
    <source>
        <dbReference type="EMBL" id="JAR99245.1"/>
    </source>
</evidence>
<sequence length="80" mass="9125">MFSVVYFTTNYYRNMLIGTCSRYIVGGKAVQTVYWRAQPKTSNGQTVNRIIKTKKTVLFPASDHPRPNITTSIRQIHNGS</sequence>